<evidence type="ECO:0000313" key="4">
    <source>
        <dbReference type="Proteomes" id="UP000030949"/>
    </source>
</evidence>
<gene>
    <name evidence="3" type="ORF">JZ00_17100</name>
</gene>
<evidence type="ECO:0000313" key="3">
    <source>
        <dbReference type="EMBL" id="KHK63552.1"/>
    </source>
</evidence>
<dbReference type="Proteomes" id="UP000030949">
    <property type="component" value="Unassembled WGS sequence"/>
</dbReference>
<dbReference type="InterPro" id="IPR007838">
    <property type="entry name" value="Cell_div_ZapA-like"/>
</dbReference>
<comment type="caution">
    <text evidence="3">The sequence shown here is derived from an EMBL/GenBank/DDBJ whole genome shotgun (WGS) entry which is preliminary data.</text>
</comment>
<reference evidence="4" key="1">
    <citation type="submission" date="2015-03" db="EMBL/GenBank/DDBJ databases">
        <title>Pseudomonas frederiksbergensis hydrocarbon degrader.</title>
        <authorList>
            <person name="Brown L.M."/>
            <person name="Ruiz O.N."/>
            <person name="Mueller S."/>
            <person name="Gunasekera T.S."/>
        </authorList>
    </citation>
    <scope>NUCLEOTIDE SEQUENCE [LARGE SCALE GENOMIC DNA]</scope>
    <source>
        <strain evidence="4">SI8</strain>
    </source>
</reference>
<dbReference type="Gene3D" id="3.30.160.880">
    <property type="entry name" value="Cell division protein ZapA protomer, N-terminal domain"/>
    <property type="match status" value="1"/>
</dbReference>
<dbReference type="InterPro" id="IPR042233">
    <property type="entry name" value="Cell_div_ZapA_N"/>
</dbReference>
<organism evidence="3 4">
    <name type="scientific">Pseudomonas frederiksbergensis</name>
    <dbReference type="NCBI Taxonomy" id="104087"/>
    <lineage>
        <taxon>Bacteria</taxon>
        <taxon>Pseudomonadati</taxon>
        <taxon>Pseudomonadota</taxon>
        <taxon>Gammaproteobacteria</taxon>
        <taxon>Pseudomonadales</taxon>
        <taxon>Pseudomonadaceae</taxon>
        <taxon>Pseudomonas</taxon>
    </lineage>
</organism>
<dbReference type="OrthoDB" id="6904039at2"/>
<dbReference type="EMBL" id="JQGJ01000010">
    <property type="protein sequence ID" value="KHK63552.1"/>
    <property type="molecule type" value="Genomic_DNA"/>
</dbReference>
<dbReference type="SUPFAM" id="SSF102829">
    <property type="entry name" value="Cell division protein ZapA-like"/>
    <property type="match status" value="1"/>
</dbReference>
<keyword evidence="2" id="KW-0175">Coiled coil</keyword>
<dbReference type="RefSeq" id="WP_039592475.1">
    <property type="nucleotide sequence ID" value="NZ_CP142104.1"/>
</dbReference>
<name>A0A0B1Z2E2_9PSED</name>
<proteinExistence type="inferred from homology"/>
<accession>A0A0B1Z2E2</accession>
<dbReference type="AlphaFoldDB" id="A0A0B1Z2E2"/>
<dbReference type="InterPro" id="IPR036192">
    <property type="entry name" value="Cell_div_ZapA-like_sf"/>
</dbReference>
<evidence type="ECO:0000256" key="2">
    <source>
        <dbReference type="ARBA" id="ARBA00023054"/>
    </source>
</evidence>
<dbReference type="Pfam" id="PF05164">
    <property type="entry name" value="ZapA"/>
    <property type="match status" value="1"/>
</dbReference>
<evidence type="ECO:0000256" key="1">
    <source>
        <dbReference type="ARBA" id="ARBA00010074"/>
    </source>
</evidence>
<protein>
    <submittedName>
        <fullName evidence="3">ZapA</fullName>
    </submittedName>
</protein>
<comment type="similarity">
    <text evidence="1">Belongs to the ZapA family. Type 1 subfamily.</text>
</comment>
<sequence>MNHRADGVTVVSILGEDYSIKAPAGQEQALLDAASMLKAALADTKRKYPTLIGDRLLVLAAMNLCSQQIEMEKQHRAELDRYQEQVSATVEVISKTIQQA</sequence>